<keyword evidence="5" id="KW-0547">Nucleotide-binding</keyword>
<feature type="transmembrane region" description="Helical" evidence="10">
    <location>
        <begin position="611"/>
        <end position="637"/>
    </location>
</feature>
<feature type="domain" description="Histidine kinase/HSP90-like ATPase" evidence="11">
    <location>
        <begin position="399"/>
        <end position="489"/>
    </location>
</feature>
<dbReference type="Pfam" id="PF23539">
    <property type="entry name" value="DUF7134"/>
    <property type="match status" value="2"/>
</dbReference>
<evidence type="ECO:0000259" key="12">
    <source>
        <dbReference type="Pfam" id="PF07730"/>
    </source>
</evidence>
<dbReference type="Pfam" id="PF07730">
    <property type="entry name" value="HisKA_3"/>
    <property type="match status" value="1"/>
</dbReference>
<evidence type="ECO:0000256" key="2">
    <source>
        <dbReference type="ARBA" id="ARBA00012438"/>
    </source>
</evidence>
<feature type="transmembrane region" description="Helical" evidence="10">
    <location>
        <begin position="699"/>
        <end position="720"/>
    </location>
</feature>
<evidence type="ECO:0000256" key="7">
    <source>
        <dbReference type="ARBA" id="ARBA00022840"/>
    </source>
</evidence>
<reference evidence="14 15" key="1">
    <citation type="submission" date="2014-03" db="EMBL/GenBank/DDBJ databases">
        <title>Genomics of Bifidobacteria.</title>
        <authorList>
            <person name="Ventura M."/>
            <person name="Milani C."/>
            <person name="Lugli G.A."/>
        </authorList>
    </citation>
    <scope>NUCLEOTIDE SEQUENCE [LARGE SCALE GENOMIC DNA]</scope>
    <source>
        <strain evidence="14 15">DSM 22766</strain>
    </source>
</reference>
<keyword evidence="6 14" id="KW-0418">Kinase</keyword>
<keyword evidence="15" id="KW-1185">Reference proteome</keyword>
<organism evidence="14 15">
    <name type="scientific">Bifidobacterium actinocoloniiforme DSM 22766</name>
    <dbReference type="NCBI Taxonomy" id="1437605"/>
    <lineage>
        <taxon>Bacteria</taxon>
        <taxon>Bacillati</taxon>
        <taxon>Actinomycetota</taxon>
        <taxon>Actinomycetes</taxon>
        <taxon>Bifidobacteriales</taxon>
        <taxon>Bifidobacteriaceae</taxon>
        <taxon>Bifidobacterium</taxon>
    </lineage>
</organism>
<keyword evidence="4" id="KW-0808">Transferase</keyword>
<feature type="transmembrane region" description="Helical" evidence="10">
    <location>
        <begin position="121"/>
        <end position="139"/>
    </location>
</feature>
<comment type="caution">
    <text evidence="14">The sequence shown here is derived from an EMBL/GenBank/DDBJ whole genome shotgun (WGS) entry which is preliminary data.</text>
</comment>
<dbReference type="Gene3D" id="3.30.565.10">
    <property type="entry name" value="Histidine kinase-like ATPase, C-terminal domain"/>
    <property type="match status" value="1"/>
</dbReference>
<dbReference type="RefSeq" id="WP_034982832.1">
    <property type="nucleotide sequence ID" value="NZ_CP011786.1"/>
</dbReference>
<feature type="compositionally biased region" description="Basic and acidic residues" evidence="9">
    <location>
        <begin position="833"/>
        <end position="850"/>
    </location>
</feature>
<keyword evidence="10" id="KW-0812">Transmembrane</keyword>
<keyword evidence="7" id="KW-0067">ATP-binding</keyword>
<evidence type="ECO:0000256" key="5">
    <source>
        <dbReference type="ARBA" id="ARBA00022741"/>
    </source>
</evidence>
<evidence type="ECO:0000256" key="1">
    <source>
        <dbReference type="ARBA" id="ARBA00000085"/>
    </source>
</evidence>
<feature type="domain" description="DUF7134" evidence="13">
    <location>
        <begin position="12"/>
        <end position="131"/>
    </location>
</feature>
<dbReference type="GO" id="GO:0016020">
    <property type="term" value="C:membrane"/>
    <property type="evidence" value="ECO:0007669"/>
    <property type="project" value="InterPro"/>
</dbReference>
<dbReference type="InterPro" id="IPR050482">
    <property type="entry name" value="Sensor_HK_TwoCompSys"/>
</dbReference>
<feature type="transmembrane region" description="Helical" evidence="10">
    <location>
        <begin position="580"/>
        <end position="599"/>
    </location>
</feature>
<keyword evidence="8" id="KW-0902">Two-component regulatory system</keyword>
<evidence type="ECO:0000256" key="8">
    <source>
        <dbReference type="ARBA" id="ARBA00023012"/>
    </source>
</evidence>
<dbReference type="GO" id="GO:0000155">
    <property type="term" value="F:phosphorelay sensor kinase activity"/>
    <property type="evidence" value="ECO:0007669"/>
    <property type="project" value="InterPro"/>
</dbReference>
<protein>
    <recommendedName>
        <fullName evidence="2">histidine kinase</fullName>
        <ecNumber evidence="2">2.7.13.3</ecNumber>
    </recommendedName>
</protein>
<feature type="domain" description="DUF7134" evidence="13">
    <location>
        <begin position="537"/>
        <end position="684"/>
    </location>
</feature>
<dbReference type="PANTHER" id="PTHR24421:SF10">
    <property type="entry name" value="NITRATE_NITRITE SENSOR PROTEIN NARQ"/>
    <property type="match status" value="1"/>
</dbReference>
<feature type="domain" description="Signal transduction histidine kinase subgroup 3 dimerisation and phosphoacceptor" evidence="12">
    <location>
        <begin position="237"/>
        <end position="299"/>
    </location>
</feature>
<feature type="compositionally biased region" description="Low complexity" evidence="9">
    <location>
        <begin position="316"/>
        <end position="328"/>
    </location>
</feature>
<proteinExistence type="predicted"/>
<evidence type="ECO:0000256" key="9">
    <source>
        <dbReference type="SAM" id="MobiDB-lite"/>
    </source>
</evidence>
<name>A0A086YZZ9_9BIFI</name>
<keyword evidence="3" id="KW-0597">Phosphoprotein</keyword>
<dbReference type="InterPro" id="IPR036890">
    <property type="entry name" value="HATPase_C_sf"/>
</dbReference>
<feature type="transmembrane region" description="Helical" evidence="10">
    <location>
        <begin position="180"/>
        <end position="204"/>
    </location>
</feature>
<dbReference type="GO" id="GO:0046983">
    <property type="term" value="F:protein dimerization activity"/>
    <property type="evidence" value="ECO:0007669"/>
    <property type="project" value="InterPro"/>
</dbReference>
<keyword evidence="10" id="KW-1133">Transmembrane helix</keyword>
<feature type="transmembrane region" description="Helical" evidence="10">
    <location>
        <begin position="546"/>
        <end position="568"/>
    </location>
</feature>
<dbReference type="InterPro" id="IPR055558">
    <property type="entry name" value="DUF7134"/>
</dbReference>
<evidence type="ECO:0000313" key="14">
    <source>
        <dbReference type="EMBL" id="KFI39849.1"/>
    </source>
</evidence>
<accession>A0A086YZZ9</accession>
<dbReference type="AlphaFoldDB" id="A0A086YZZ9"/>
<dbReference type="PANTHER" id="PTHR24421">
    <property type="entry name" value="NITRATE/NITRITE SENSOR PROTEIN NARX-RELATED"/>
    <property type="match status" value="1"/>
</dbReference>
<evidence type="ECO:0000259" key="11">
    <source>
        <dbReference type="Pfam" id="PF02518"/>
    </source>
</evidence>
<dbReference type="eggNOG" id="COG4585">
    <property type="taxonomic scope" value="Bacteria"/>
</dbReference>
<dbReference type="GO" id="GO:0005524">
    <property type="term" value="F:ATP binding"/>
    <property type="evidence" value="ECO:0007669"/>
    <property type="project" value="UniProtKB-KW"/>
</dbReference>
<feature type="transmembrane region" description="Helical" evidence="10">
    <location>
        <begin position="55"/>
        <end position="72"/>
    </location>
</feature>
<evidence type="ECO:0000256" key="3">
    <source>
        <dbReference type="ARBA" id="ARBA00022553"/>
    </source>
</evidence>
<dbReference type="SUPFAM" id="SSF55874">
    <property type="entry name" value="ATPase domain of HSP90 chaperone/DNA topoisomerase II/histidine kinase"/>
    <property type="match status" value="1"/>
</dbReference>
<evidence type="ECO:0000313" key="15">
    <source>
        <dbReference type="Proteomes" id="UP000029015"/>
    </source>
</evidence>
<dbReference type="EMBL" id="JGYK01000001">
    <property type="protein sequence ID" value="KFI39849.1"/>
    <property type="molecule type" value="Genomic_DNA"/>
</dbReference>
<dbReference type="EC" id="2.7.13.3" evidence="2"/>
<dbReference type="CDD" id="cd16917">
    <property type="entry name" value="HATPase_UhpB-NarQ-NarX-like"/>
    <property type="match status" value="1"/>
</dbReference>
<dbReference type="Gene3D" id="1.20.5.1930">
    <property type="match status" value="1"/>
</dbReference>
<feature type="region of interest" description="Disordered" evidence="9">
    <location>
        <begin position="826"/>
        <end position="850"/>
    </location>
</feature>
<keyword evidence="10" id="KW-0472">Membrane</keyword>
<feature type="transmembrane region" description="Helical" evidence="10">
    <location>
        <begin position="78"/>
        <end position="109"/>
    </location>
</feature>
<dbReference type="InterPro" id="IPR011712">
    <property type="entry name" value="Sig_transdc_His_kin_sub3_dim/P"/>
</dbReference>
<evidence type="ECO:0000256" key="4">
    <source>
        <dbReference type="ARBA" id="ARBA00022679"/>
    </source>
</evidence>
<dbReference type="Pfam" id="PF02518">
    <property type="entry name" value="HATPase_c"/>
    <property type="match status" value="1"/>
</dbReference>
<evidence type="ECO:0000259" key="13">
    <source>
        <dbReference type="Pfam" id="PF23539"/>
    </source>
</evidence>
<dbReference type="Proteomes" id="UP000029015">
    <property type="component" value="Unassembled WGS sequence"/>
</dbReference>
<feature type="transmembrane region" description="Helical" evidence="10">
    <location>
        <begin position="24"/>
        <end position="43"/>
    </location>
</feature>
<dbReference type="OrthoDB" id="227596at2"/>
<evidence type="ECO:0000256" key="10">
    <source>
        <dbReference type="SAM" id="Phobius"/>
    </source>
</evidence>
<sequence length="850" mass="90715">MNTAKAWCSSLVSWWRSHLLARDGLLALAVIFLSLLFAASPIMGDGFLAPTSRPVAILFGLLLVLPLVIRRSRPDLAANIFVCIVLAQLAVGPTLIPADATGLIMLYSALVYGDRRRSRRYVILAAALVTLESVLYATVNNLGPLSRLGSRPASPAEGQARTPVCQTKPGESIWACGPQIALNLGLGLLSLALLLLLVVFLAFWDRSRKQALTAMRERNAAIEYRQREQARLAASAERARIARDMHDLVAHTLSIVIVQSDAGRYAGTRDPALALRVMGTIRQEAGRALHDMNRLFGSFTDDGQEDTPSAPDSDARTGTGAHTRTAATTGGGRRGHTAGQSHDRRPASGDGSEINAAEYYDGIDDLVRQARQASPGLTLERTVEGKPEPDKLGAKASLAAYRCVQEALSNIRKHAGPRARAQISEHWSSDGLRLVARDDGRGAADALETGDHQGYGLIGMSERVEALGGRMLAGPRPAGGFSVDVTIPLGSGGSMATSAHDGTDRRTDEPVEVTGLVADKGDLERGPGESRNRIERLSAWTAEHYLLVDGLLILPLLLLLTASNATYFTLDANLDSPGRYIPLPAAIIETVCISLPLVVRRRLPNASAALVASVATLELLAVPWIATANTLVLVSIYSVAAYGRGKTRLWVPATLVADLVLLFVRLRCEVRYSSPSILAWVLGDRSGPRAAVNGSPSEVAAALLATTAITCACALVLGLWRRASGSSLILQRERQEALLQGEAQRRRLAANAERARIGAQIQAEVATTLSQVIGRANAGIAMIRKADGQGSGVSPEAIDQAFEEIGRAGRAALARMRQLLDILRQTSSSDASQESKENEPALRLHPVESS</sequence>
<feature type="region of interest" description="Disordered" evidence="9">
    <location>
        <begin position="296"/>
        <end position="353"/>
    </location>
</feature>
<comment type="catalytic activity">
    <reaction evidence="1">
        <text>ATP + protein L-histidine = ADP + protein N-phospho-L-histidine.</text>
        <dbReference type="EC" id="2.7.13.3"/>
    </reaction>
</comment>
<gene>
    <name evidence="14" type="ORF">BACT_0550</name>
</gene>
<dbReference type="InterPro" id="IPR003594">
    <property type="entry name" value="HATPase_dom"/>
</dbReference>
<evidence type="ECO:0000256" key="6">
    <source>
        <dbReference type="ARBA" id="ARBA00022777"/>
    </source>
</evidence>